<dbReference type="Proteomes" id="UP001596989">
    <property type="component" value="Unassembled WGS sequence"/>
</dbReference>
<dbReference type="EMBL" id="JBHTJZ010000005">
    <property type="protein sequence ID" value="MFD0958618.1"/>
    <property type="molecule type" value="Genomic_DNA"/>
</dbReference>
<evidence type="ECO:0000313" key="3">
    <source>
        <dbReference type="Proteomes" id="UP001596989"/>
    </source>
</evidence>
<reference evidence="3" key="1">
    <citation type="journal article" date="2019" name="Int. J. Syst. Evol. Microbiol.">
        <title>The Global Catalogue of Microorganisms (GCM) 10K type strain sequencing project: providing services to taxonomists for standard genome sequencing and annotation.</title>
        <authorList>
            <consortium name="The Broad Institute Genomics Platform"/>
            <consortium name="The Broad Institute Genome Sequencing Center for Infectious Disease"/>
            <person name="Wu L."/>
            <person name="Ma J."/>
        </authorList>
    </citation>
    <scope>NUCLEOTIDE SEQUENCE [LARGE SCALE GENOMIC DNA]</scope>
    <source>
        <strain evidence="3">CCUG 59129</strain>
    </source>
</reference>
<evidence type="ECO:0000256" key="1">
    <source>
        <dbReference type="SAM" id="MobiDB-lite"/>
    </source>
</evidence>
<sequence>MEGNKNNRKTNANDMENINFAQLPIAKNEDVEFSEEAADNADRIAQQRANAADRRAQGEQ</sequence>
<dbReference type="InterPro" id="IPR025435">
    <property type="entry name" value="YfhD-like"/>
</dbReference>
<keyword evidence="3" id="KW-1185">Reference proteome</keyword>
<dbReference type="RefSeq" id="WP_377562421.1">
    <property type="nucleotide sequence ID" value="NZ_JBHTJZ010000005.1"/>
</dbReference>
<comment type="caution">
    <text evidence="2">The sequence shown here is derived from an EMBL/GenBank/DDBJ whole genome shotgun (WGS) entry which is preliminary data.</text>
</comment>
<organism evidence="2 3">
    <name type="scientific">Paenibacillus chungangensis</name>
    <dbReference type="NCBI Taxonomy" id="696535"/>
    <lineage>
        <taxon>Bacteria</taxon>
        <taxon>Bacillati</taxon>
        <taxon>Bacillota</taxon>
        <taxon>Bacilli</taxon>
        <taxon>Bacillales</taxon>
        <taxon>Paenibacillaceae</taxon>
        <taxon>Paenibacillus</taxon>
    </lineage>
</organism>
<evidence type="ECO:0000313" key="2">
    <source>
        <dbReference type="EMBL" id="MFD0958618.1"/>
    </source>
</evidence>
<accession>A0ABW3HM67</accession>
<gene>
    <name evidence="2" type="ORF">ACFQ2I_04375</name>
</gene>
<proteinExistence type="predicted"/>
<feature type="compositionally biased region" description="Basic and acidic residues" evidence="1">
    <location>
        <begin position="51"/>
        <end position="60"/>
    </location>
</feature>
<protein>
    <submittedName>
        <fullName evidence="2">YfhD family protein</fullName>
    </submittedName>
</protein>
<feature type="region of interest" description="Disordered" evidence="1">
    <location>
        <begin position="31"/>
        <end position="60"/>
    </location>
</feature>
<dbReference type="Pfam" id="PF14151">
    <property type="entry name" value="YfhD"/>
    <property type="match status" value="1"/>
</dbReference>
<name>A0ABW3HM67_9BACL</name>